<dbReference type="SUPFAM" id="SSF56988">
    <property type="entry name" value="Anthrax protective antigen"/>
    <property type="match status" value="1"/>
</dbReference>
<evidence type="ECO:0008006" key="3">
    <source>
        <dbReference type="Google" id="ProtNLM"/>
    </source>
</evidence>
<dbReference type="EMBL" id="CP051205">
    <property type="protein sequence ID" value="QJB35662.1"/>
    <property type="molecule type" value="Genomic_DNA"/>
</dbReference>
<accession>A0AAE6ZMZ7</accession>
<protein>
    <recommendedName>
        <fullName evidence="3">PA14 domain-containing protein</fullName>
    </recommendedName>
</protein>
<name>A0AAE6ZMZ7_9BACT</name>
<gene>
    <name evidence="1" type="ORF">HF329_31925</name>
</gene>
<proteinExistence type="predicted"/>
<reference evidence="2" key="1">
    <citation type="submission" date="2020-04" db="EMBL/GenBank/DDBJ databases">
        <authorList>
            <person name="Kittiwongwattana C."/>
        </authorList>
    </citation>
    <scope>NUCLEOTIDE SEQUENCE [LARGE SCALE GENOMIC DNA]</scope>
    <source>
        <strain evidence="2">1310</strain>
    </source>
</reference>
<dbReference type="Proteomes" id="UP000502421">
    <property type="component" value="Chromosome"/>
</dbReference>
<evidence type="ECO:0000313" key="2">
    <source>
        <dbReference type="Proteomes" id="UP000502421"/>
    </source>
</evidence>
<dbReference type="RefSeq" id="WP_168810960.1">
    <property type="nucleotide sequence ID" value="NZ_CP051205.1"/>
</dbReference>
<organism evidence="1 2">
    <name type="scientific">Chitinophaga oryzae</name>
    <dbReference type="NCBI Taxonomy" id="2725414"/>
    <lineage>
        <taxon>Bacteria</taxon>
        <taxon>Pseudomonadati</taxon>
        <taxon>Bacteroidota</taxon>
        <taxon>Chitinophagia</taxon>
        <taxon>Chitinophagales</taxon>
        <taxon>Chitinophagaceae</taxon>
        <taxon>Chitinophaga</taxon>
    </lineage>
</organism>
<sequence>MMIKNIKVKRALALFFLSLIVMETVLPLRALALTSGPVQPEHTQFSPYGANDMVDLFTGGFKYNIPLLDVDGYPINLNYVSGAGMDDEASWVGLGWNLNVGAINRQLRGLPDDMGGDQIMTEHYTKPKISYGGRGTVRMEVFGGNIIKLGGSVSVGVFSDNYLGMGAEFGANAGLGLQLMNSGMLSGGLNMNVGVNSNTNSGVSTETGLSLDANFLKGYRGNISVGYSASLSYNTREGIKELTLGTSFTVGKNDFGPKRIYGYNTPPFNPKVNIGYKSTNGSFSLDFGPNGWGIFSGFGLTGYKTKSEVLDAVKKTKAYGFLYADKGTNVQEAVMDFQREKENPVIPNLPNLPLPIATPDVFSYTNQAGSGQFRLNRGNAGVMFDNYATDVASNNSLSMEYGAGAYFHGGIAFYDQQITNTTSKWKRDNAFLPVSDYKLTGTDSTEEQAYFKVMGEQTAEDAGFTAKIKGSEVVSVPLRNRTALGQLKDKQGNATPVSGELKKTGRQMRNTVVSYMTAGELSRTKNRPSLQSFPLLTPSSGIPSCGPTNPVNMSRVIGYRKPHHIGEITVTEPDGKRAVYGVPVYNIRQDEYTFAVNPQNKPDTGISLIPVEMDGENGFKHNYGRDYFYQRDSQPAYAASYLLTQLLSPDYVDLNNDGITPDDPGTAIKFNYSRLPDTYKWRTPVEAGKAQYSRGQQADGADDKGNVVYGEKEIWYLHSIETKTKIVYFFTENRDDARGVANLYGTRNDANAQQRRLSEIRLYSKSDPLTPIKTVVLRYNYNLCPQAPNNVNGGGKLTLDSLYFTYNNSTRGKHHPYVFEYHNVSGYKNMSSDRWGNFKAKHDNASFGFGNMFNDEFPYAVQNPVIANRNANGWNLKKVKLPTGGEIEVDYEAGDYAYVQDRPAMVMNGIKNLITDSTGTTTSDLALAHGFRVDAPGPLRGDNDAAILRNFVADYMGGRNDFYARLYVNVTDHPATGGKEDFDFVSCYAEVTKIRDNLDGTYNILFKDRTEGRVTVNPFIMAAWQKMKLEYPMYAYPGYKNRISQDVGIEEALSALVSAIGNLAELRQNFYERAMRKRFASKVDLSKSFVRMAKGNGIKLGGAARVKRVRIRDNWSLLTGTAAPSATYGQQYEYRITENGKTISSGVAAYEPYTGADENPMRMPVPYSQESKGALTNYFYLEEPFGESLFPSPQVGYRNVVVRQLDANGDADPKALTGWTQHEFYTAKDFPVIVEADAKPDARRHGPSGWASFTGGSQVYELAMSQGYVVWLNDMHGKPKAERIFNQSGAEISSNVIYYKTSPLDGGKLRLNSTVATINENGVINQEEMLGREIEMMTDMREQESIDQGTSIHLGLDIIPFIWFPLPIPHWPRKENDNYKLFRSASTLKTIQQTAIVDRVVKTVNGSSVTSANLVFDRNTGEPVVTSTTNEFGDPVYSVNMPAYWVYNKMGGAYRNIQTLLFMGTDANGVITSNKAYFTAGDELFAQVSGQRLWVIHSPVQNGSNKQFRLINDAGQVVKNYSGKVRILRSGYRNQTAATTATLLCLKNPVAGNRLGVLTSTSNAANVYQVLDAKTVLFEEEWNAPVCCPGGYVPSPDGTACIKLLDENPNDTLKLECMASSTSNGSEGATFKLVNGQWTAGKKNQFWGGDCGGLGLMKTATAQPIIAPLAASGDCQATVCGRLNATSVWLKGAEYALHDTWLGIETCVTVPESKTYAIGYGVDNLMRLYVDGVLTIDRGSNPVAEDYRYWHVVPVTLSAGSHALKVVFNNTNNGSSDYGDAHLGVELYNATPDELYGMERYLAETKILFNTKQLTQGKPYNSFISNPDGSIREMRYSCNGAYLTLDCSKQYPFSCDVVTAINPYLFGILGNWRPSEEKAYLVNREDQQIFANQGGGLNLRTSGYYRDFMPYWFYGAGSPWSAWTQLTSRWTSSRYVTAYDKYGQELENKDALLRYSSVLYGYDGAVPLAVASNARKREIFYDGFEDHQFYYLCYASPGCNKDSFSLRNTGATIVSNESHTGLFSMQLDKPLILTAKVHQVEKKPGYGNYTALDGLGQYIRKPGPGLYEDGFQPGPGGKYILSVWVKDKAAPASNPNITVTVAGINYQTNVPLAKKAVVEGWKLMEGTINVESTATQLQLNISGATNLLIDDIRIFPDNGNIKTFAYDNKALKLAAEMDENNYATFYEYDEEGTLVRVKKETERGIMTLKETRSAFRKAN</sequence>
<evidence type="ECO:0000313" key="1">
    <source>
        <dbReference type="EMBL" id="QJB35662.1"/>
    </source>
</evidence>
<dbReference type="KEGG" id="coy:HF329_31925"/>
<dbReference type="Gene3D" id="2.60.120.260">
    <property type="entry name" value="Galactose-binding domain-like"/>
    <property type="match status" value="1"/>
</dbReference>